<evidence type="ECO:0000256" key="2">
    <source>
        <dbReference type="SAM" id="SignalP"/>
    </source>
</evidence>
<evidence type="ECO:0000313" key="4">
    <source>
        <dbReference type="Proteomes" id="UP000627838"/>
    </source>
</evidence>
<evidence type="ECO:0008006" key="5">
    <source>
        <dbReference type="Google" id="ProtNLM"/>
    </source>
</evidence>
<reference evidence="3 4" key="1">
    <citation type="submission" date="2020-10" db="EMBL/GenBank/DDBJ databases">
        <title>Sequencing the genomes of 1000 actinobacteria strains.</title>
        <authorList>
            <person name="Klenk H.-P."/>
        </authorList>
    </citation>
    <scope>NUCLEOTIDE SEQUENCE [LARGE SCALE GENOMIC DNA]</scope>
    <source>
        <strain evidence="3 4">DSM 46744</strain>
    </source>
</reference>
<name>A0ABR9JUJ6_9ACTN</name>
<gene>
    <name evidence="3" type="ORF">H4W34_004063</name>
</gene>
<organism evidence="3 4">
    <name type="scientific">Actinomadura algeriensis</name>
    <dbReference type="NCBI Taxonomy" id="1679523"/>
    <lineage>
        <taxon>Bacteria</taxon>
        <taxon>Bacillati</taxon>
        <taxon>Actinomycetota</taxon>
        <taxon>Actinomycetes</taxon>
        <taxon>Streptosporangiales</taxon>
        <taxon>Thermomonosporaceae</taxon>
        <taxon>Actinomadura</taxon>
    </lineage>
</organism>
<feature type="region of interest" description="Disordered" evidence="1">
    <location>
        <begin position="1"/>
        <end position="26"/>
    </location>
</feature>
<dbReference type="EMBL" id="JADBDZ010000001">
    <property type="protein sequence ID" value="MBE1534230.1"/>
    <property type="molecule type" value="Genomic_DNA"/>
</dbReference>
<keyword evidence="4" id="KW-1185">Reference proteome</keyword>
<proteinExistence type="predicted"/>
<sequence length="269" mass="27759">MLTTASSNEGHAMSPQPPPRRRRHRTAKAVLTATALTTPLLMAFPAHAAPCRVVGGDLSCVPTHTENGSSDGGGGTGESSGSSGSVLPPPHEGLTDDQATGFVPVDAGTPAPAAAAPTTWELVQRAMDATAFPVPRVHTAPNGKTYVRTETVLWVDGFQVVRTQPISAGDQTVQATATPVSVTWSLGEKQLVCEDGGGQNSESCTYTYQRSSAGQPGGSYKITATITWDVTWTCEGSDCDAAGGDLGQQSMASVPTPLIVSEIQTNTGH</sequence>
<evidence type="ECO:0000313" key="3">
    <source>
        <dbReference type="EMBL" id="MBE1534230.1"/>
    </source>
</evidence>
<feature type="chain" id="PRO_5046736836" description="Ig-like domain-containing protein" evidence="2">
    <location>
        <begin position="49"/>
        <end position="269"/>
    </location>
</feature>
<accession>A0ABR9JUJ6</accession>
<keyword evidence="2" id="KW-0732">Signal</keyword>
<comment type="caution">
    <text evidence="3">The sequence shown here is derived from an EMBL/GenBank/DDBJ whole genome shotgun (WGS) entry which is preliminary data.</text>
</comment>
<feature type="signal peptide" evidence="2">
    <location>
        <begin position="1"/>
        <end position="48"/>
    </location>
</feature>
<feature type="region of interest" description="Disordered" evidence="1">
    <location>
        <begin position="64"/>
        <end position="113"/>
    </location>
</feature>
<dbReference type="Proteomes" id="UP000627838">
    <property type="component" value="Unassembled WGS sequence"/>
</dbReference>
<evidence type="ECO:0000256" key="1">
    <source>
        <dbReference type="SAM" id="MobiDB-lite"/>
    </source>
</evidence>
<protein>
    <recommendedName>
        <fullName evidence="5">Ig-like domain-containing protein</fullName>
    </recommendedName>
</protein>